<dbReference type="InterPro" id="IPR009057">
    <property type="entry name" value="Homeodomain-like_sf"/>
</dbReference>
<comment type="caution">
    <text evidence="6">The sequence shown here is derived from an EMBL/GenBank/DDBJ whole genome shotgun (WGS) entry which is preliminary data.</text>
</comment>
<protein>
    <recommendedName>
        <fullName evidence="8">HTH CENPB-type domain-containing protein</fullName>
    </recommendedName>
</protein>
<evidence type="ECO:0000256" key="2">
    <source>
        <dbReference type="ARBA" id="ARBA00023242"/>
    </source>
</evidence>
<dbReference type="Proteomes" id="UP001160483">
    <property type="component" value="Unassembled WGS sequence"/>
</dbReference>
<evidence type="ECO:0000313" key="6">
    <source>
        <dbReference type="EMBL" id="CAH0475078.1"/>
    </source>
</evidence>
<dbReference type="Gene3D" id="1.10.10.60">
    <property type="entry name" value="Homeodomain-like"/>
    <property type="match status" value="2"/>
</dbReference>
<keyword evidence="2 3" id="KW-0539">Nucleus</keyword>
<accession>A0AAU9L1V7</accession>
<evidence type="ECO:0000259" key="5">
    <source>
        <dbReference type="PROSITE" id="PS51253"/>
    </source>
</evidence>
<feature type="domain" description="HTH CENPB-type" evidence="5">
    <location>
        <begin position="90"/>
        <end position="165"/>
    </location>
</feature>
<dbReference type="PROSITE" id="PS51253">
    <property type="entry name" value="HTH_CENPB"/>
    <property type="match status" value="1"/>
</dbReference>
<keyword evidence="1 3" id="KW-0238">DNA-binding</keyword>
<dbReference type="InterPro" id="IPR006600">
    <property type="entry name" value="HTH_CenpB_DNA-bd_dom"/>
</dbReference>
<dbReference type="GO" id="GO:0003677">
    <property type="term" value="F:DNA binding"/>
    <property type="evidence" value="ECO:0007669"/>
    <property type="project" value="UniProtKB-UniRule"/>
</dbReference>
<organism evidence="6 7">
    <name type="scientific">Peronospora belbahrii</name>
    <dbReference type="NCBI Taxonomy" id="622444"/>
    <lineage>
        <taxon>Eukaryota</taxon>
        <taxon>Sar</taxon>
        <taxon>Stramenopiles</taxon>
        <taxon>Oomycota</taxon>
        <taxon>Peronosporomycetes</taxon>
        <taxon>Peronosporales</taxon>
        <taxon>Peronosporaceae</taxon>
        <taxon>Peronospora</taxon>
    </lineage>
</organism>
<evidence type="ECO:0000259" key="4">
    <source>
        <dbReference type="PROSITE" id="PS50960"/>
    </source>
</evidence>
<dbReference type="Pfam" id="PF04218">
    <property type="entry name" value="CENP-B_N"/>
    <property type="match status" value="1"/>
</dbReference>
<evidence type="ECO:0000313" key="7">
    <source>
        <dbReference type="Proteomes" id="UP001160483"/>
    </source>
</evidence>
<dbReference type="EMBL" id="CAKKTJ010000119">
    <property type="protein sequence ID" value="CAH0475078.1"/>
    <property type="molecule type" value="Genomic_DNA"/>
</dbReference>
<dbReference type="InterPro" id="IPR050863">
    <property type="entry name" value="CenT-Element_Derived"/>
</dbReference>
<dbReference type="PROSITE" id="PS50960">
    <property type="entry name" value="HTH_PSQ"/>
    <property type="match status" value="1"/>
</dbReference>
<dbReference type="SUPFAM" id="SSF46689">
    <property type="entry name" value="Homeodomain-like"/>
    <property type="match status" value="1"/>
</dbReference>
<dbReference type="PANTHER" id="PTHR19303:SF16">
    <property type="entry name" value="JERKY PROTEIN HOMOLOG-LIKE"/>
    <property type="match status" value="1"/>
</dbReference>
<sequence>MDISTERNPIVTDNITLAHAHSVSTKRKRVVLSIHDKQQVLQLLESGEQPIAIAREFGISRQQVSDIKKNKERILAFCTNAKCISKLKCKTIKSVPEHHPGVEQELYRWIIRQRTLGRKVSAGALTAKMVDLFMQYASDTSKIPFAAMTKWLKHFKKVYGLKVLSEDEMQQLPEQFVPAMGMTQTQLDRKVATSMDTNVCMNVMSHGNPRHVQIGAPLTSLQTVVDTVQELNTQFAQFEHKMAIKLDHIDERVTRLCYFVLPSAKSS</sequence>
<dbReference type="InterPro" id="IPR007889">
    <property type="entry name" value="HTH_Psq"/>
</dbReference>
<dbReference type="PANTHER" id="PTHR19303">
    <property type="entry name" value="TRANSPOSON"/>
    <property type="match status" value="1"/>
</dbReference>
<evidence type="ECO:0000256" key="1">
    <source>
        <dbReference type="ARBA" id="ARBA00023125"/>
    </source>
</evidence>
<feature type="domain" description="HTH psq-type" evidence="4">
    <location>
        <begin position="23"/>
        <end position="74"/>
    </location>
</feature>
<proteinExistence type="predicted"/>
<dbReference type="GO" id="GO:0005634">
    <property type="term" value="C:nucleus"/>
    <property type="evidence" value="ECO:0007669"/>
    <property type="project" value="UniProtKB-SubCell"/>
</dbReference>
<dbReference type="AlphaFoldDB" id="A0AAU9L1V7"/>
<feature type="DNA-binding region" description="H-T-H motif" evidence="3">
    <location>
        <begin position="50"/>
        <end position="70"/>
    </location>
</feature>
<name>A0AAU9L1V7_9STRA</name>
<evidence type="ECO:0008006" key="8">
    <source>
        <dbReference type="Google" id="ProtNLM"/>
    </source>
</evidence>
<dbReference type="Pfam" id="PF03221">
    <property type="entry name" value="HTH_Tnp_Tc5"/>
    <property type="match status" value="1"/>
</dbReference>
<gene>
    <name evidence="6" type="ORF">PBS003_LOCUS1912</name>
</gene>
<reference evidence="6" key="1">
    <citation type="submission" date="2021-11" db="EMBL/GenBank/DDBJ databases">
        <authorList>
            <person name="Islam A."/>
            <person name="Islam S."/>
            <person name="Flora M.S."/>
            <person name="Rahman M."/>
            <person name="Ziaur R.M."/>
            <person name="Epstein J.H."/>
            <person name="Hassan M."/>
            <person name="Klassen M."/>
            <person name="Woodard K."/>
            <person name="Webb A."/>
            <person name="Webby R.J."/>
            <person name="El Zowalaty M.E."/>
        </authorList>
    </citation>
    <scope>NUCLEOTIDE SEQUENCE</scope>
    <source>
        <strain evidence="6">Pbs3</strain>
    </source>
</reference>
<comment type="subcellular location">
    <subcellularLocation>
        <location evidence="3">Nucleus</location>
    </subcellularLocation>
</comment>
<evidence type="ECO:0000256" key="3">
    <source>
        <dbReference type="PROSITE-ProRule" id="PRU00320"/>
    </source>
</evidence>